<evidence type="ECO:0000313" key="2">
    <source>
        <dbReference type="EMBL" id="SBV65337.1"/>
    </source>
</evidence>
<dbReference type="AlphaFoldDB" id="A0A212IFE5"/>
<reference evidence="2" key="1">
    <citation type="submission" date="2016-04" db="EMBL/GenBank/DDBJ databases">
        <authorList>
            <person name="Evans L.H."/>
            <person name="Alamgir A."/>
            <person name="Owens N."/>
            <person name="Weber N.D."/>
            <person name="Virtaneva K."/>
            <person name="Barbian K."/>
            <person name="Babar A."/>
            <person name="Rosenke K."/>
        </authorList>
    </citation>
    <scope>NUCLEOTIDE SEQUENCE</scope>
    <source>
        <strain evidence="2">86-2</strain>
        <strain evidence="3">92-3</strain>
    </source>
</reference>
<dbReference type="EMBL" id="FLUB01000020">
    <property type="protein sequence ID" value="SBV68075.1"/>
    <property type="molecule type" value="Genomic_DNA"/>
</dbReference>
<sequence>MIGVSSEGVMKKTDSERLKHEITGLAVLEILRMHRDVSLAAVIKQLRLMQASEIDGTRKQLIDSVINDFTNINPGKISRKPDKTRDESAFSASKNPKLH</sequence>
<name>A0A212IFE5_9ENTR</name>
<protein>
    <recommendedName>
        <fullName evidence="4">Two-component-system connector protein YmgA</fullName>
    </recommendedName>
</protein>
<feature type="compositionally biased region" description="Polar residues" evidence="1">
    <location>
        <begin position="90"/>
        <end position="99"/>
    </location>
</feature>
<gene>
    <name evidence="2" type="primary">ymgA</name>
    <name evidence="2" type="ORF">KL86CIT2_40052</name>
    <name evidence="3" type="ORF">KM92CIT3_80684</name>
</gene>
<dbReference type="EMBL" id="FLUA01000038">
    <property type="protein sequence ID" value="SBV65337.1"/>
    <property type="molecule type" value="Genomic_DNA"/>
</dbReference>
<evidence type="ECO:0000256" key="1">
    <source>
        <dbReference type="SAM" id="MobiDB-lite"/>
    </source>
</evidence>
<organism evidence="2">
    <name type="scientific">uncultured Citrobacter sp</name>
    <dbReference type="NCBI Taxonomy" id="200446"/>
    <lineage>
        <taxon>Bacteria</taxon>
        <taxon>Pseudomonadati</taxon>
        <taxon>Pseudomonadota</taxon>
        <taxon>Gammaproteobacteria</taxon>
        <taxon>Enterobacterales</taxon>
        <taxon>Enterobacteriaceae</taxon>
        <taxon>Citrobacter</taxon>
        <taxon>environmental samples</taxon>
    </lineage>
</organism>
<feature type="compositionally biased region" description="Basic and acidic residues" evidence="1">
    <location>
        <begin position="79"/>
        <end position="88"/>
    </location>
</feature>
<evidence type="ECO:0000313" key="3">
    <source>
        <dbReference type="EMBL" id="SBV68075.1"/>
    </source>
</evidence>
<feature type="region of interest" description="Disordered" evidence="1">
    <location>
        <begin position="73"/>
        <end position="99"/>
    </location>
</feature>
<accession>A0A212IFE5</accession>
<proteinExistence type="predicted"/>
<evidence type="ECO:0008006" key="4">
    <source>
        <dbReference type="Google" id="ProtNLM"/>
    </source>
</evidence>